<name>A0A2N3N738_9PEZI</name>
<reference evidence="2 3" key="1">
    <citation type="journal article" date="2017" name="G3 (Bethesda)">
        <title>First Draft Genome Sequence of the Pathogenic Fungus Lomentospora prolificans (Formerly Scedosporium prolificans).</title>
        <authorList>
            <person name="Luo R."/>
            <person name="Zimin A."/>
            <person name="Workman R."/>
            <person name="Fan Y."/>
            <person name="Pertea G."/>
            <person name="Grossman N."/>
            <person name="Wear M.P."/>
            <person name="Jia B."/>
            <person name="Miller H."/>
            <person name="Casadevall A."/>
            <person name="Timp W."/>
            <person name="Zhang S.X."/>
            <person name="Salzberg S.L."/>
        </authorList>
    </citation>
    <scope>NUCLEOTIDE SEQUENCE [LARGE SCALE GENOMIC DNA]</scope>
    <source>
        <strain evidence="2 3">JHH-5317</strain>
    </source>
</reference>
<gene>
    <name evidence="2" type="ORF">jhhlp_005189</name>
</gene>
<feature type="region of interest" description="Disordered" evidence="1">
    <location>
        <begin position="1"/>
        <end position="62"/>
    </location>
</feature>
<dbReference type="AlphaFoldDB" id="A0A2N3N738"/>
<keyword evidence="3" id="KW-1185">Reference proteome</keyword>
<dbReference type="Proteomes" id="UP000233524">
    <property type="component" value="Unassembled WGS sequence"/>
</dbReference>
<organism evidence="2 3">
    <name type="scientific">Lomentospora prolificans</name>
    <dbReference type="NCBI Taxonomy" id="41688"/>
    <lineage>
        <taxon>Eukaryota</taxon>
        <taxon>Fungi</taxon>
        <taxon>Dikarya</taxon>
        <taxon>Ascomycota</taxon>
        <taxon>Pezizomycotina</taxon>
        <taxon>Sordariomycetes</taxon>
        <taxon>Hypocreomycetidae</taxon>
        <taxon>Microascales</taxon>
        <taxon>Microascaceae</taxon>
        <taxon>Lomentospora</taxon>
    </lineage>
</organism>
<dbReference type="EMBL" id="NLAX01000697">
    <property type="protein sequence ID" value="PKS08246.1"/>
    <property type="molecule type" value="Genomic_DNA"/>
</dbReference>
<feature type="compositionally biased region" description="Basic and acidic residues" evidence="1">
    <location>
        <begin position="1"/>
        <end position="10"/>
    </location>
</feature>
<evidence type="ECO:0000313" key="3">
    <source>
        <dbReference type="Proteomes" id="UP000233524"/>
    </source>
</evidence>
<evidence type="ECO:0000313" key="2">
    <source>
        <dbReference type="EMBL" id="PKS08246.1"/>
    </source>
</evidence>
<dbReference type="InParanoid" id="A0A2N3N738"/>
<dbReference type="VEuPathDB" id="FungiDB:jhhlp_005189"/>
<protein>
    <submittedName>
        <fullName evidence="2">Uncharacterized protein</fullName>
    </submittedName>
</protein>
<comment type="caution">
    <text evidence="2">The sequence shown here is derived from an EMBL/GenBank/DDBJ whole genome shotgun (WGS) entry which is preliminary data.</text>
</comment>
<feature type="compositionally biased region" description="Basic and acidic residues" evidence="1">
    <location>
        <begin position="30"/>
        <end position="40"/>
    </location>
</feature>
<accession>A0A2N3N738</accession>
<dbReference type="OrthoDB" id="5244444at2759"/>
<sequence length="120" mass="12687">MSNPLKDRRGGSPGGSPTPKRTLPAEDDSSNDRDTIRGETDTGAVDTLFAGDEPSTPVALVPTRDGSAIDRYCQILQDRIDQQSDDGSIDDVPRRVGSPMGSVLSVPDDISVQVGAYSLL</sequence>
<evidence type="ECO:0000256" key="1">
    <source>
        <dbReference type="SAM" id="MobiDB-lite"/>
    </source>
</evidence>
<proteinExistence type="predicted"/>